<keyword evidence="1" id="KW-0472">Membrane</keyword>
<sequence>MPGAGRICGPPGIVLFCAVTIAGICTGPGRKGVKVRGKMQP</sequence>
<evidence type="ECO:0000313" key="3">
    <source>
        <dbReference type="Proteomes" id="UP000005396"/>
    </source>
</evidence>
<keyword evidence="1" id="KW-0812">Transmembrane</keyword>
<organism evidence="2 3">
    <name type="scientific">Enterocloster bolteae (strain ATCC BAA-613 / DSM 15670 / CCUG 46953 / JCM 12243 / WAL 16351)</name>
    <name type="common">Clostridium bolteae</name>
    <dbReference type="NCBI Taxonomy" id="411902"/>
    <lineage>
        <taxon>Bacteria</taxon>
        <taxon>Bacillati</taxon>
        <taxon>Bacillota</taxon>
        <taxon>Clostridia</taxon>
        <taxon>Lachnospirales</taxon>
        <taxon>Lachnospiraceae</taxon>
        <taxon>Enterocloster</taxon>
    </lineage>
</organism>
<name>A8RYR7_ENTBW</name>
<evidence type="ECO:0000256" key="1">
    <source>
        <dbReference type="SAM" id="Phobius"/>
    </source>
</evidence>
<dbReference type="PaxDb" id="411902-CLOBOL_05207"/>
<dbReference type="HOGENOM" id="CLU_3267945_0_0_9"/>
<gene>
    <name evidence="2" type="ORF">CLOBOL_05207</name>
</gene>
<reference evidence="2 3" key="2">
    <citation type="submission" date="2007-09" db="EMBL/GenBank/DDBJ databases">
        <title>Draft genome sequence of Clostridium bolteae (ATCC BAA-613).</title>
        <authorList>
            <person name="Sudarsanam P."/>
            <person name="Ley R."/>
            <person name="Guruge J."/>
            <person name="Turnbaugh P.J."/>
            <person name="Mahowald M."/>
            <person name="Liep D."/>
            <person name="Gordon J."/>
        </authorList>
    </citation>
    <scope>NUCLEOTIDE SEQUENCE [LARGE SCALE GENOMIC DNA]</scope>
    <source>
        <strain evidence="3">ATCC BAA-613 / DSM 15670 / CCUG 46953 / JCM 12243 / WAL 16351</strain>
    </source>
</reference>
<keyword evidence="1" id="KW-1133">Transmembrane helix</keyword>
<dbReference type="EMBL" id="ABCC02000039">
    <property type="protein sequence ID" value="EDP14664.1"/>
    <property type="molecule type" value="Genomic_DNA"/>
</dbReference>
<evidence type="ECO:0000313" key="2">
    <source>
        <dbReference type="EMBL" id="EDP14664.1"/>
    </source>
</evidence>
<comment type="caution">
    <text evidence="2">The sequence shown here is derived from an EMBL/GenBank/DDBJ whole genome shotgun (WGS) entry which is preliminary data.</text>
</comment>
<dbReference type="Proteomes" id="UP000005396">
    <property type="component" value="Unassembled WGS sequence"/>
</dbReference>
<dbReference type="AlphaFoldDB" id="A8RYR7"/>
<reference evidence="2 3" key="1">
    <citation type="submission" date="2007-08" db="EMBL/GenBank/DDBJ databases">
        <authorList>
            <person name="Fulton L."/>
            <person name="Clifton S."/>
            <person name="Fulton B."/>
            <person name="Xu J."/>
            <person name="Minx P."/>
            <person name="Pepin K.H."/>
            <person name="Johnson M."/>
            <person name="Thiruvilangam P."/>
            <person name="Bhonagiri V."/>
            <person name="Nash W.E."/>
            <person name="Mardis E.R."/>
            <person name="Wilson R.K."/>
        </authorList>
    </citation>
    <scope>NUCLEOTIDE SEQUENCE [LARGE SCALE GENOMIC DNA]</scope>
    <source>
        <strain evidence="3">ATCC BAA-613 / DSM 15670 / CCUG 46953 / JCM 12243 / WAL 16351</strain>
    </source>
</reference>
<feature type="transmembrane region" description="Helical" evidence="1">
    <location>
        <begin position="12"/>
        <end position="29"/>
    </location>
</feature>
<protein>
    <submittedName>
        <fullName evidence="2">Uncharacterized protein</fullName>
    </submittedName>
</protein>
<proteinExistence type="predicted"/>
<accession>A8RYR7</accession>